<protein>
    <recommendedName>
        <fullName evidence="2">CCHC-type domain-containing protein</fullName>
    </recommendedName>
</protein>
<sequence length="106" mass="12196">MICFTCGRIGHSEEKCLAERAKNETKKDSTLKNQGIEEMEEEKEKLLGPWIQVQKRNRRIPNIQKKGEEGLKNSFVVLDNPTFEKTNGNAMRLNESSRMIDQGKKS</sequence>
<evidence type="ECO:0000313" key="3">
    <source>
        <dbReference type="EMBL" id="WOL01533.1"/>
    </source>
</evidence>
<evidence type="ECO:0000259" key="2">
    <source>
        <dbReference type="PROSITE" id="PS50158"/>
    </source>
</evidence>
<dbReference type="Proteomes" id="UP001327560">
    <property type="component" value="Chromosome 3"/>
</dbReference>
<reference evidence="3 4" key="1">
    <citation type="submission" date="2023-10" db="EMBL/GenBank/DDBJ databases">
        <title>Chromosome-scale genome assembly provides insights into flower coloration mechanisms of Canna indica.</title>
        <authorList>
            <person name="Li C."/>
        </authorList>
    </citation>
    <scope>NUCLEOTIDE SEQUENCE [LARGE SCALE GENOMIC DNA]</scope>
    <source>
        <tissue evidence="3">Flower</tissue>
    </source>
</reference>
<dbReference type="GO" id="GO:0008270">
    <property type="term" value="F:zinc ion binding"/>
    <property type="evidence" value="ECO:0007669"/>
    <property type="project" value="UniProtKB-KW"/>
</dbReference>
<proteinExistence type="predicted"/>
<feature type="domain" description="CCHC-type" evidence="2">
    <location>
        <begin position="3"/>
        <end position="16"/>
    </location>
</feature>
<keyword evidence="1" id="KW-0479">Metal-binding</keyword>
<organism evidence="3 4">
    <name type="scientific">Canna indica</name>
    <name type="common">Indian-shot</name>
    <dbReference type="NCBI Taxonomy" id="4628"/>
    <lineage>
        <taxon>Eukaryota</taxon>
        <taxon>Viridiplantae</taxon>
        <taxon>Streptophyta</taxon>
        <taxon>Embryophyta</taxon>
        <taxon>Tracheophyta</taxon>
        <taxon>Spermatophyta</taxon>
        <taxon>Magnoliopsida</taxon>
        <taxon>Liliopsida</taxon>
        <taxon>Zingiberales</taxon>
        <taxon>Cannaceae</taxon>
        <taxon>Canna</taxon>
    </lineage>
</organism>
<evidence type="ECO:0000256" key="1">
    <source>
        <dbReference type="PROSITE-ProRule" id="PRU00047"/>
    </source>
</evidence>
<dbReference type="EMBL" id="CP136892">
    <property type="protein sequence ID" value="WOL01533.1"/>
    <property type="molecule type" value="Genomic_DNA"/>
</dbReference>
<name>A0AAQ3K3X0_9LILI</name>
<evidence type="ECO:0000313" key="4">
    <source>
        <dbReference type="Proteomes" id="UP001327560"/>
    </source>
</evidence>
<keyword evidence="1" id="KW-0863">Zinc-finger</keyword>
<accession>A0AAQ3K3X0</accession>
<gene>
    <name evidence="3" type="ORF">Cni_G10250</name>
</gene>
<dbReference type="PROSITE" id="PS50158">
    <property type="entry name" value="ZF_CCHC"/>
    <property type="match status" value="1"/>
</dbReference>
<dbReference type="GO" id="GO:0003676">
    <property type="term" value="F:nucleic acid binding"/>
    <property type="evidence" value="ECO:0007669"/>
    <property type="project" value="InterPro"/>
</dbReference>
<keyword evidence="1" id="KW-0862">Zinc</keyword>
<dbReference type="AlphaFoldDB" id="A0AAQ3K3X0"/>
<keyword evidence="4" id="KW-1185">Reference proteome</keyword>
<dbReference type="InterPro" id="IPR001878">
    <property type="entry name" value="Znf_CCHC"/>
</dbReference>